<dbReference type="Proteomes" id="UP000009062">
    <property type="component" value="Chromosome"/>
</dbReference>
<evidence type="ECO:0000313" key="1">
    <source>
        <dbReference type="EMBL" id="AFA38872.1"/>
    </source>
</evidence>
<reference evidence="1 2" key="1">
    <citation type="journal article" date="2012" name="Stand. Genomic Sci.">
        <title>Complete genome sequence of Pyrobaculum oguniense.</title>
        <authorList>
            <person name="Bernick D.L."/>
            <person name="Karplus K."/>
            <person name="Lui L.M."/>
            <person name="Coker J.K."/>
            <person name="Murphy J.N."/>
            <person name="Chan P.P."/>
            <person name="Cozen A.E."/>
            <person name="Lowe T.M."/>
        </authorList>
    </citation>
    <scope>NUCLEOTIDE SEQUENCE [LARGE SCALE GENOMIC DNA]</scope>
    <source>
        <strain evidence="1 2">TE7</strain>
    </source>
</reference>
<name>H6Q9N8_PYROT</name>
<dbReference type="HOGENOM" id="CLU_2857244_0_0_2"/>
<evidence type="ECO:0000313" key="2">
    <source>
        <dbReference type="Proteomes" id="UP000009062"/>
    </source>
</evidence>
<sequence>MWRLYDKYVDEIGRNLWDAGFIKAEEMFETVREAFKDVKIRWGIDESGEKPVLRMRFVREAGGS</sequence>
<proteinExistence type="predicted"/>
<protein>
    <submittedName>
        <fullName evidence="1">Uncharacterized protein</fullName>
    </submittedName>
</protein>
<gene>
    <name evidence="1" type="ordered locus">Pogu_0845</name>
</gene>
<dbReference type="EMBL" id="CP003316">
    <property type="protein sequence ID" value="AFA38872.1"/>
    <property type="molecule type" value="Genomic_DNA"/>
</dbReference>
<keyword evidence="2" id="KW-1185">Reference proteome</keyword>
<dbReference type="eggNOG" id="arCOG07952">
    <property type="taxonomic scope" value="Archaea"/>
</dbReference>
<dbReference type="KEGG" id="pog:Pogu_0845"/>
<organism evidence="1 2">
    <name type="scientific">Pyrobaculum oguniense (strain DSM 13380 / JCM 10595 / TE7)</name>
    <dbReference type="NCBI Taxonomy" id="698757"/>
    <lineage>
        <taxon>Archaea</taxon>
        <taxon>Thermoproteota</taxon>
        <taxon>Thermoprotei</taxon>
        <taxon>Thermoproteales</taxon>
        <taxon>Thermoproteaceae</taxon>
        <taxon>Pyrobaculum</taxon>
    </lineage>
</organism>
<dbReference type="AlphaFoldDB" id="H6Q9N8"/>
<accession>H6Q9N8</accession>
<dbReference type="STRING" id="698757.Pogu_0845"/>